<comment type="caution">
    <text evidence="1">The sequence shown here is derived from an EMBL/GenBank/DDBJ whole genome shotgun (WGS) entry which is preliminary data.</text>
</comment>
<proteinExistence type="predicted"/>
<sequence length="135" mass="15538">MHNLFLGTSKKMFQLWNDLKLFSTGQLKEIEERIKSIEVPSDIGPLPMRISSNSGSYRAEQWKNWTLIYSIYCLIGILPDEHLKCWQTFVLACKYLCQFVISGTDLDIADGLILKLCKSVETVRKTCDHTQYALT</sequence>
<dbReference type="EMBL" id="CALNXK010000176">
    <property type="protein sequence ID" value="CAH3172776.1"/>
    <property type="molecule type" value="Genomic_DNA"/>
</dbReference>
<dbReference type="PANTHER" id="PTHR46579">
    <property type="entry name" value="F5/8 TYPE C DOMAIN-CONTAINING PROTEIN-RELATED"/>
    <property type="match status" value="1"/>
</dbReference>
<evidence type="ECO:0000313" key="2">
    <source>
        <dbReference type="Proteomes" id="UP001159405"/>
    </source>
</evidence>
<accession>A0ABN8R1M4</accession>
<organism evidence="1 2">
    <name type="scientific">Porites lobata</name>
    <dbReference type="NCBI Taxonomy" id="104759"/>
    <lineage>
        <taxon>Eukaryota</taxon>
        <taxon>Metazoa</taxon>
        <taxon>Cnidaria</taxon>
        <taxon>Anthozoa</taxon>
        <taxon>Hexacorallia</taxon>
        <taxon>Scleractinia</taxon>
        <taxon>Fungiina</taxon>
        <taxon>Poritidae</taxon>
        <taxon>Porites</taxon>
    </lineage>
</organism>
<dbReference type="PANTHER" id="PTHR46579:SF2">
    <property type="entry name" value="C2H2-TYPE DOMAIN-CONTAINING PROTEIN"/>
    <property type="match status" value="1"/>
</dbReference>
<reference evidence="1 2" key="1">
    <citation type="submission" date="2022-05" db="EMBL/GenBank/DDBJ databases">
        <authorList>
            <consortium name="Genoscope - CEA"/>
            <person name="William W."/>
        </authorList>
    </citation>
    <scope>NUCLEOTIDE SEQUENCE [LARGE SCALE GENOMIC DNA]</scope>
</reference>
<name>A0ABN8R1M4_9CNID</name>
<keyword evidence="2" id="KW-1185">Reference proteome</keyword>
<evidence type="ECO:0000313" key="1">
    <source>
        <dbReference type="EMBL" id="CAH3172776.1"/>
    </source>
</evidence>
<dbReference type="Proteomes" id="UP001159405">
    <property type="component" value="Unassembled WGS sequence"/>
</dbReference>
<gene>
    <name evidence="1" type="ORF">PLOB_00013210</name>
</gene>
<protein>
    <submittedName>
        <fullName evidence="1">Uncharacterized protein</fullName>
    </submittedName>
</protein>